<keyword evidence="5" id="KW-0805">Transcription regulation</keyword>
<evidence type="ECO:0000259" key="9">
    <source>
        <dbReference type="PROSITE" id="PS50808"/>
    </source>
</evidence>
<dbReference type="Proteomes" id="UP000789706">
    <property type="component" value="Unassembled WGS sequence"/>
</dbReference>
<organism evidence="10 11">
    <name type="scientific">Diversispora eburnea</name>
    <dbReference type="NCBI Taxonomy" id="1213867"/>
    <lineage>
        <taxon>Eukaryota</taxon>
        <taxon>Fungi</taxon>
        <taxon>Fungi incertae sedis</taxon>
        <taxon>Mucoromycota</taxon>
        <taxon>Glomeromycotina</taxon>
        <taxon>Glomeromycetes</taxon>
        <taxon>Diversisporales</taxon>
        <taxon>Diversisporaceae</taxon>
        <taxon>Diversispora</taxon>
    </lineage>
</organism>
<dbReference type="OrthoDB" id="2413521at2759"/>
<keyword evidence="3 8" id="KW-0863">Zinc-finger</keyword>
<dbReference type="GO" id="GO:0008270">
    <property type="term" value="F:zinc ion binding"/>
    <property type="evidence" value="ECO:0007669"/>
    <property type="project" value="UniProtKB-KW"/>
</dbReference>
<proteinExistence type="predicted"/>
<dbReference type="GO" id="GO:0005634">
    <property type="term" value="C:nucleus"/>
    <property type="evidence" value="ECO:0007669"/>
    <property type="project" value="UniProtKB-SubCell"/>
</dbReference>
<feature type="domain" description="BED-type" evidence="9">
    <location>
        <begin position="66"/>
        <end position="123"/>
    </location>
</feature>
<evidence type="ECO:0000313" key="11">
    <source>
        <dbReference type="Proteomes" id="UP000789706"/>
    </source>
</evidence>
<evidence type="ECO:0000256" key="1">
    <source>
        <dbReference type="ARBA" id="ARBA00004123"/>
    </source>
</evidence>
<dbReference type="InterPro" id="IPR003656">
    <property type="entry name" value="Znf_BED"/>
</dbReference>
<evidence type="ECO:0000256" key="4">
    <source>
        <dbReference type="ARBA" id="ARBA00022833"/>
    </source>
</evidence>
<accession>A0A9N9GX12</accession>
<keyword evidence="6" id="KW-0804">Transcription</keyword>
<dbReference type="AlphaFoldDB" id="A0A9N9GX12"/>
<keyword evidence="2" id="KW-0479">Metal-binding</keyword>
<dbReference type="InterPro" id="IPR036236">
    <property type="entry name" value="Znf_C2H2_sf"/>
</dbReference>
<evidence type="ECO:0000256" key="7">
    <source>
        <dbReference type="ARBA" id="ARBA00023242"/>
    </source>
</evidence>
<dbReference type="SUPFAM" id="SSF57667">
    <property type="entry name" value="beta-beta-alpha zinc fingers"/>
    <property type="match status" value="1"/>
</dbReference>
<evidence type="ECO:0000313" key="10">
    <source>
        <dbReference type="EMBL" id="CAG8632836.1"/>
    </source>
</evidence>
<evidence type="ECO:0000256" key="8">
    <source>
        <dbReference type="PROSITE-ProRule" id="PRU00027"/>
    </source>
</evidence>
<dbReference type="PANTHER" id="PTHR46481:SF10">
    <property type="entry name" value="ZINC FINGER BED DOMAIN-CONTAINING PROTEIN 39"/>
    <property type="match status" value="1"/>
</dbReference>
<comment type="caution">
    <text evidence="10">The sequence shown here is derived from an EMBL/GenBank/DDBJ whole genome shotgun (WGS) entry which is preliminary data.</text>
</comment>
<gene>
    <name evidence="10" type="ORF">DEBURN_LOCUS10846</name>
</gene>
<protein>
    <submittedName>
        <fullName evidence="10">1815_t:CDS:1</fullName>
    </submittedName>
</protein>
<dbReference type="EMBL" id="CAJVPK010003983">
    <property type="protein sequence ID" value="CAG8632836.1"/>
    <property type="molecule type" value="Genomic_DNA"/>
</dbReference>
<keyword evidence="4" id="KW-0862">Zinc</keyword>
<dbReference type="PROSITE" id="PS50808">
    <property type="entry name" value="ZF_BED"/>
    <property type="match status" value="1"/>
</dbReference>
<evidence type="ECO:0000256" key="6">
    <source>
        <dbReference type="ARBA" id="ARBA00023163"/>
    </source>
</evidence>
<keyword evidence="7" id="KW-0539">Nucleus</keyword>
<dbReference type="PANTHER" id="PTHR46481">
    <property type="entry name" value="ZINC FINGER BED DOMAIN-CONTAINING PROTEIN 4"/>
    <property type="match status" value="1"/>
</dbReference>
<evidence type="ECO:0000256" key="5">
    <source>
        <dbReference type="ARBA" id="ARBA00023015"/>
    </source>
</evidence>
<evidence type="ECO:0000256" key="2">
    <source>
        <dbReference type="ARBA" id="ARBA00022723"/>
    </source>
</evidence>
<comment type="subcellular location">
    <subcellularLocation>
        <location evidence="1">Nucleus</location>
    </subcellularLocation>
</comment>
<dbReference type="GO" id="GO:0003677">
    <property type="term" value="F:DNA binding"/>
    <property type="evidence" value="ECO:0007669"/>
    <property type="project" value="InterPro"/>
</dbReference>
<dbReference type="Pfam" id="PF02892">
    <property type="entry name" value="zf-BED"/>
    <property type="match status" value="1"/>
</dbReference>
<dbReference type="InterPro" id="IPR052035">
    <property type="entry name" value="ZnF_BED_domain_contain"/>
</dbReference>
<keyword evidence="11" id="KW-1185">Reference proteome</keyword>
<name>A0A9N9GX12_9GLOM</name>
<dbReference type="GO" id="GO:0009791">
    <property type="term" value="P:post-embryonic development"/>
    <property type="evidence" value="ECO:0007669"/>
    <property type="project" value="UniProtKB-ARBA"/>
</dbReference>
<evidence type="ECO:0000256" key="3">
    <source>
        <dbReference type="ARBA" id="ARBA00022771"/>
    </source>
</evidence>
<reference evidence="10" key="1">
    <citation type="submission" date="2021-06" db="EMBL/GenBank/DDBJ databases">
        <authorList>
            <person name="Kallberg Y."/>
            <person name="Tangrot J."/>
            <person name="Rosling A."/>
        </authorList>
    </citation>
    <scope>NUCLEOTIDE SEQUENCE</scope>
    <source>
        <strain evidence="10">AZ414A</strain>
    </source>
</reference>
<sequence length="182" mass="21423">MSSDIFNNEYVSDFEDSKLDNTQETLINNNLENLNLEETSDIIDIPINESVDEPTFTLEDNQQKGKTSSSVWKFMYKKYNDEGKFIAIVCNLCKKEYETKTSTSPLKEHLIKEHKHNVIIKQQTKLNFIKKPYDKDDVIRIKDYNDALLNLVIGYQLPFAIVNNKWFDEFCKTMDLRFTLPF</sequence>